<gene>
    <name evidence="1" type="ORF">TWF481_005205</name>
</gene>
<dbReference type="AlphaFoldDB" id="A0AAV9WD03"/>
<reference evidence="1 2" key="1">
    <citation type="submission" date="2023-08" db="EMBL/GenBank/DDBJ databases">
        <authorList>
            <person name="Palmer J.M."/>
        </authorList>
    </citation>
    <scope>NUCLEOTIDE SEQUENCE [LARGE SCALE GENOMIC DNA]</scope>
    <source>
        <strain evidence="1 2">TWF481</strain>
    </source>
</reference>
<name>A0AAV9WD03_9PEZI</name>
<evidence type="ECO:0000313" key="2">
    <source>
        <dbReference type="Proteomes" id="UP001370758"/>
    </source>
</evidence>
<accession>A0AAV9WD03</accession>
<organism evidence="1 2">
    <name type="scientific">Arthrobotrys musiformis</name>
    <dbReference type="NCBI Taxonomy" id="47236"/>
    <lineage>
        <taxon>Eukaryota</taxon>
        <taxon>Fungi</taxon>
        <taxon>Dikarya</taxon>
        <taxon>Ascomycota</taxon>
        <taxon>Pezizomycotina</taxon>
        <taxon>Orbiliomycetes</taxon>
        <taxon>Orbiliales</taxon>
        <taxon>Orbiliaceae</taxon>
        <taxon>Arthrobotrys</taxon>
    </lineage>
</organism>
<evidence type="ECO:0008006" key="3">
    <source>
        <dbReference type="Google" id="ProtNLM"/>
    </source>
</evidence>
<dbReference type="Proteomes" id="UP001370758">
    <property type="component" value="Unassembled WGS sequence"/>
</dbReference>
<keyword evidence="2" id="KW-1185">Reference proteome</keyword>
<protein>
    <recommendedName>
        <fullName evidence="3">CUE domain-containing protein</fullName>
    </recommendedName>
</protein>
<comment type="caution">
    <text evidence="1">The sequence shown here is derived from an EMBL/GenBank/DDBJ whole genome shotgun (WGS) entry which is preliminary data.</text>
</comment>
<sequence length="138" mass="14785">MRPSVAEPHSRVPTIEVSSIFFGLTVLLATTAASPAMRRAAAAADLRIRQEEAASDEKTAIAADGTAIKMKSSIKETIIAQIPRLPDITDEVAEFLRNFPDSGYEQIAKMGEPQMTEAITSLLAGQIPAGVTAEKKKF</sequence>
<dbReference type="EMBL" id="JAVHJL010000003">
    <property type="protein sequence ID" value="KAK6506745.1"/>
    <property type="molecule type" value="Genomic_DNA"/>
</dbReference>
<evidence type="ECO:0000313" key="1">
    <source>
        <dbReference type="EMBL" id="KAK6506745.1"/>
    </source>
</evidence>
<proteinExistence type="predicted"/>